<name>W7ULA3_RUMFL</name>
<organism evidence="1 2">
    <name type="scientific">Ruminococcus flavefaciens 007c</name>
    <dbReference type="NCBI Taxonomy" id="1341157"/>
    <lineage>
        <taxon>Bacteria</taxon>
        <taxon>Bacillati</taxon>
        <taxon>Bacillota</taxon>
        <taxon>Clostridia</taxon>
        <taxon>Eubacteriales</taxon>
        <taxon>Oscillospiraceae</taxon>
        <taxon>Ruminococcus</taxon>
    </lineage>
</organism>
<dbReference type="OrthoDB" id="1831704at2"/>
<protein>
    <submittedName>
        <fullName evidence="1">Uncharacterized protein</fullName>
    </submittedName>
</protein>
<dbReference type="PATRIC" id="fig|1341157.4.peg.3140"/>
<keyword evidence="2" id="KW-1185">Reference proteome</keyword>
<evidence type="ECO:0000313" key="2">
    <source>
        <dbReference type="Proteomes" id="UP000019365"/>
    </source>
</evidence>
<gene>
    <name evidence="1" type="ORF">RF007C_13520</name>
</gene>
<proteinExistence type="predicted"/>
<evidence type="ECO:0000313" key="1">
    <source>
        <dbReference type="EMBL" id="EWM52364.1"/>
    </source>
</evidence>
<dbReference type="RefSeq" id="WP_037301435.1">
    <property type="nucleotide sequence ID" value="NZ_ATAX01000036.1"/>
</dbReference>
<accession>W7ULA3</accession>
<sequence>MANKDTEFSKYAQAFHEIIDGKKTDMDIFTKELLKMGLTYNDKAYIDEKYPTYIDEKGECHFEDNKGDGFRKYYHGKRGLSQFIPKLETEFDEEFQKRYCEELQDYVDSRIMEFAQFLKIDVNEKNIKIVSEAIAEYYSSNVIGSATKKSRKPKIIEEKSNNTREAKDIIRKYTLSPEEKNDILVICEQIDKDLQSLDHYAKEYFHYKDELDSGNIYEGLELTDEMMIFLTEKEKMFQREKVKPVDDELKDRVKEATVSRLSSANSKYDSQYLELQEHCSDLLIITANKIKVNDNIKRIYDIGKYFCDNKLTIDEHYKSYLSLKQDTVKKCVQWLSFE</sequence>
<dbReference type="Proteomes" id="UP000019365">
    <property type="component" value="Unassembled WGS sequence"/>
</dbReference>
<dbReference type="EMBL" id="ATAX01000036">
    <property type="protein sequence ID" value="EWM52364.1"/>
    <property type="molecule type" value="Genomic_DNA"/>
</dbReference>
<comment type="caution">
    <text evidence="1">The sequence shown here is derived from an EMBL/GenBank/DDBJ whole genome shotgun (WGS) entry which is preliminary data.</text>
</comment>
<dbReference type="AlphaFoldDB" id="W7ULA3"/>
<reference evidence="1 2" key="1">
    <citation type="journal article" date="2014" name="PLoS ONE">
        <title>Rumen cellulosomics: divergent fiber-degrading strategies revealed by comparative genome-wide analysis of six ruminococcal strains.</title>
        <authorList>
            <person name="Dassa B."/>
            <person name="Borovok I."/>
            <person name="Ruimy-Israeli V."/>
            <person name="Lamed R."/>
            <person name="Flint H.J."/>
            <person name="Duncan S.H."/>
            <person name="Henrissat B."/>
            <person name="Coutinho P."/>
            <person name="Morrison M."/>
            <person name="Mosoni P."/>
            <person name="Yeoman C.J."/>
            <person name="White B.A."/>
            <person name="Bayer E.A."/>
        </authorList>
    </citation>
    <scope>NUCLEOTIDE SEQUENCE [LARGE SCALE GENOMIC DNA]</scope>
    <source>
        <strain evidence="1 2">007c</strain>
    </source>
</reference>